<feature type="transmembrane region" description="Helical" evidence="2">
    <location>
        <begin position="472"/>
        <end position="490"/>
    </location>
</feature>
<evidence type="ECO:0000313" key="5">
    <source>
        <dbReference type="Proteomes" id="UP001058860"/>
    </source>
</evidence>
<dbReference type="PANTHER" id="PTHR46663:SF2">
    <property type="entry name" value="GGDEF DOMAIN-CONTAINING PROTEIN"/>
    <property type="match status" value="1"/>
</dbReference>
<organism evidence="4 5">
    <name type="scientific">Svornostia abyssi</name>
    <dbReference type="NCBI Taxonomy" id="2898438"/>
    <lineage>
        <taxon>Bacteria</taxon>
        <taxon>Bacillati</taxon>
        <taxon>Actinomycetota</taxon>
        <taxon>Thermoleophilia</taxon>
        <taxon>Solirubrobacterales</taxon>
        <taxon>Baekduiaceae</taxon>
        <taxon>Svornostia</taxon>
    </lineage>
</organism>
<feature type="transmembrane region" description="Helical" evidence="2">
    <location>
        <begin position="543"/>
        <end position="562"/>
    </location>
</feature>
<evidence type="ECO:0000256" key="1">
    <source>
        <dbReference type="SAM" id="MobiDB-lite"/>
    </source>
</evidence>
<feature type="domain" description="GGDEF" evidence="3">
    <location>
        <begin position="236"/>
        <end position="365"/>
    </location>
</feature>
<feature type="transmembrane region" description="Helical" evidence="2">
    <location>
        <begin position="520"/>
        <end position="537"/>
    </location>
</feature>
<feature type="transmembrane region" description="Helical" evidence="2">
    <location>
        <begin position="418"/>
        <end position="439"/>
    </location>
</feature>
<keyword evidence="5" id="KW-1185">Reference proteome</keyword>
<feature type="transmembrane region" description="Helical" evidence="2">
    <location>
        <begin position="148"/>
        <end position="165"/>
    </location>
</feature>
<keyword evidence="2" id="KW-0812">Transmembrane</keyword>
<dbReference type="SUPFAM" id="SSF55073">
    <property type="entry name" value="Nucleotide cyclase"/>
    <property type="match status" value="2"/>
</dbReference>
<gene>
    <name evidence="4" type="ORF">LRS13_09055</name>
</gene>
<dbReference type="InterPro" id="IPR029787">
    <property type="entry name" value="Nucleotide_cyclase"/>
</dbReference>
<protein>
    <submittedName>
        <fullName evidence="4">GGDEF domain-containing protein</fullName>
    </submittedName>
</protein>
<dbReference type="EMBL" id="CP088295">
    <property type="protein sequence ID" value="UUY05648.1"/>
    <property type="molecule type" value="Genomic_DNA"/>
</dbReference>
<feature type="transmembrane region" description="Helical" evidence="2">
    <location>
        <begin position="496"/>
        <end position="513"/>
    </location>
</feature>
<feature type="transmembrane region" description="Helical" evidence="2">
    <location>
        <begin position="124"/>
        <end position="141"/>
    </location>
</feature>
<feature type="transmembrane region" description="Helical" evidence="2">
    <location>
        <begin position="99"/>
        <end position="118"/>
    </location>
</feature>
<dbReference type="CDD" id="cd01949">
    <property type="entry name" value="GGDEF"/>
    <property type="match status" value="2"/>
</dbReference>
<evidence type="ECO:0000313" key="4">
    <source>
        <dbReference type="EMBL" id="UUY05648.1"/>
    </source>
</evidence>
<dbReference type="NCBIfam" id="TIGR00254">
    <property type="entry name" value="GGDEF"/>
    <property type="match status" value="2"/>
</dbReference>
<dbReference type="Pfam" id="PF00990">
    <property type="entry name" value="GGDEF"/>
    <property type="match status" value="2"/>
</dbReference>
<accession>A0ABY5PLT0</accession>
<dbReference type="InterPro" id="IPR052163">
    <property type="entry name" value="DGC-Regulatory_Protein"/>
</dbReference>
<feature type="region of interest" description="Disordered" evidence="1">
    <location>
        <begin position="347"/>
        <end position="371"/>
    </location>
</feature>
<dbReference type="InterPro" id="IPR043128">
    <property type="entry name" value="Rev_trsase/Diguanyl_cyclase"/>
</dbReference>
<dbReference type="PROSITE" id="PS50887">
    <property type="entry name" value="GGDEF"/>
    <property type="match status" value="2"/>
</dbReference>
<keyword evidence="2" id="KW-1133">Transmembrane helix</keyword>
<feature type="domain" description="GGDEF" evidence="3">
    <location>
        <begin position="608"/>
        <end position="738"/>
    </location>
</feature>
<dbReference type="InterPro" id="IPR000160">
    <property type="entry name" value="GGDEF_dom"/>
</dbReference>
<sequence length="739" mass="78760">MPVTHDDRTLIGRVLARLGLLGHPELTDEPIPLARQICRTLEGRLMTASLFFVVGLFAYPFGLMLGGDAPLRLAVVGILGMGTGVVIGLLRTSEIHERWFDVLCIVIGVLLALGVAAAQPYGGTVTPLFTFLGPAVAFVIIRPRARLAHALLGSVLILLPVIFWSGTMATIGASLLALVVTWGLGLFVALVWDGADRQTRRLEELVRADPLTGVGNRRLLDERLRYELRRHERTDRSLALVVLDLNGFKEINDTLGHHAGDEILQRVAATLQAAVREQDTVVRAGGDEFCVLLPETDRDDACGLVAKLHVALDGIAAGDQPVAAAIGAAVFPDDAADAATLFEVADARQRDDKANPGPRAPVHSAGREPDLGRRAMRLPGLRALADELEHAFLSAGSGLDGAGEHVARRVSRLRSVRAAVGLAFGGIGVMALAGGLWFLDGLQAQLLFIAAMTLTTAALVQLVPTDRMHPRWFHGLPVLVCGELAVGLLLLGDHAYAALPIVAFLGAAIAFVVDSSRAIVVHLVIATVVLGAAVLSIGTGPVLGGAICAFAAMVWHALYVELTWRTANEQSEHLGELMRRDPLTGVGNRRLLTERVDYELQRHTRTARPLTVFALDLNGFKQVNDTLGHAAGDDLLREAASALRRAVRAQDTVIRQGGDEFALIAPETGPEEARLLARGIRGALAQVGANGQPLTAGIGFATFPDDGTTAADLMHTADIRQLADKPRDARRAARPVRTP</sequence>
<feature type="transmembrane region" description="Helical" evidence="2">
    <location>
        <begin position="171"/>
        <end position="192"/>
    </location>
</feature>
<reference evidence="5" key="1">
    <citation type="submission" date="2021-11" db="EMBL/GenBank/DDBJ databases">
        <title>Cultivation dependent microbiological survey of springs from the worlds oldest radium mine currently devoted to the extraction of radon-saturated water.</title>
        <authorList>
            <person name="Kapinusova G."/>
            <person name="Smrhova T."/>
            <person name="Strejcek M."/>
            <person name="Suman J."/>
            <person name="Jani K."/>
            <person name="Pajer P."/>
            <person name="Uhlik O."/>
        </authorList>
    </citation>
    <scope>NUCLEOTIDE SEQUENCE [LARGE SCALE GENOMIC DNA]</scope>
    <source>
        <strain evidence="5">J379</strain>
    </source>
</reference>
<dbReference type="SMART" id="SM00267">
    <property type="entry name" value="GGDEF"/>
    <property type="match status" value="2"/>
</dbReference>
<dbReference type="RefSeq" id="WP_353866092.1">
    <property type="nucleotide sequence ID" value="NZ_CP088295.1"/>
</dbReference>
<dbReference type="PANTHER" id="PTHR46663">
    <property type="entry name" value="DIGUANYLATE CYCLASE DGCT-RELATED"/>
    <property type="match status" value="1"/>
</dbReference>
<evidence type="ECO:0000256" key="2">
    <source>
        <dbReference type="SAM" id="Phobius"/>
    </source>
</evidence>
<dbReference type="Gene3D" id="3.30.70.270">
    <property type="match status" value="2"/>
</dbReference>
<evidence type="ECO:0000259" key="3">
    <source>
        <dbReference type="PROSITE" id="PS50887"/>
    </source>
</evidence>
<dbReference type="Proteomes" id="UP001058860">
    <property type="component" value="Chromosome"/>
</dbReference>
<feature type="transmembrane region" description="Helical" evidence="2">
    <location>
        <begin position="71"/>
        <end position="90"/>
    </location>
</feature>
<feature type="transmembrane region" description="Helical" evidence="2">
    <location>
        <begin position="45"/>
        <end position="65"/>
    </location>
</feature>
<name>A0ABY5PLT0_9ACTN</name>
<proteinExistence type="predicted"/>
<keyword evidence="2" id="KW-0472">Membrane</keyword>
<feature type="transmembrane region" description="Helical" evidence="2">
    <location>
        <begin position="445"/>
        <end position="463"/>
    </location>
</feature>